<dbReference type="NCBIfam" id="TIGR00499">
    <property type="entry name" value="lysS_bact"/>
    <property type="match status" value="1"/>
</dbReference>
<gene>
    <name evidence="11" type="primary">lysS_8</name>
    <name evidence="11" type="ORF">GALL_161320</name>
</gene>
<organism evidence="11">
    <name type="scientific">mine drainage metagenome</name>
    <dbReference type="NCBI Taxonomy" id="410659"/>
    <lineage>
        <taxon>unclassified sequences</taxon>
        <taxon>metagenomes</taxon>
        <taxon>ecological metagenomes</taxon>
    </lineage>
</organism>
<evidence type="ECO:0000313" key="11">
    <source>
        <dbReference type="EMBL" id="OIR01830.1"/>
    </source>
</evidence>
<dbReference type="EMBL" id="MLJW01000080">
    <property type="protein sequence ID" value="OIR01830.1"/>
    <property type="molecule type" value="Genomic_DNA"/>
</dbReference>
<dbReference type="GO" id="GO:0004824">
    <property type="term" value="F:lysine-tRNA ligase activity"/>
    <property type="evidence" value="ECO:0007669"/>
    <property type="project" value="UniProtKB-EC"/>
</dbReference>
<accession>A0A1J5SP36</accession>
<dbReference type="FunFam" id="2.40.50.140:FF:000024">
    <property type="entry name" value="Lysine--tRNA ligase"/>
    <property type="match status" value="1"/>
</dbReference>
<reference evidence="11" key="1">
    <citation type="submission" date="2016-10" db="EMBL/GenBank/DDBJ databases">
        <title>Sequence of Gallionella enrichment culture.</title>
        <authorList>
            <person name="Poehlein A."/>
            <person name="Muehling M."/>
            <person name="Daniel R."/>
        </authorList>
    </citation>
    <scope>NUCLEOTIDE SEQUENCE</scope>
</reference>
<evidence type="ECO:0000256" key="5">
    <source>
        <dbReference type="ARBA" id="ARBA00022741"/>
    </source>
</evidence>
<dbReference type="GO" id="GO:0005524">
    <property type="term" value="F:ATP binding"/>
    <property type="evidence" value="ECO:0007669"/>
    <property type="project" value="UniProtKB-KW"/>
</dbReference>
<dbReference type="Gene3D" id="2.40.50.140">
    <property type="entry name" value="Nucleic acid-binding proteins"/>
    <property type="match status" value="1"/>
</dbReference>
<keyword evidence="7" id="KW-0648">Protein biosynthesis</keyword>
<dbReference type="PANTHER" id="PTHR42918">
    <property type="entry name" value="LYSYL-TRNA SYNTHETASE"/>
    <property type="match status" value="1"/>
</dbReference>
<dbReference type="GO" id="GO:0046872">
    <property type="term" value="F:metal ion binding"/>
    <property type="evidence" value="ECO:0007669"/>
    <property type="project" value="UniProtKB-KW"/>
</dbReference>
<keyword evidence="8" id="KW-0030">Aminoacyl-tRNA synthetase</keyword>
<dbReference type="InterPro" id="IPR044136">
    <property type="entry name" value="Lys-tRNA-ligase_II_N"/>
</dbReference>
<comment type="catalytic activity">
    <reaction evidence="9">
        <text>tRNA(Lys) + L-lysine + ATP = L-lysyl-tRNA(Lys) + AMP + diphosphate</text>
        <dbReference type="Rhea" id="RHEA:20792"/>
        <dbReference type="Rhea" id="RHEA-COMP:9696"/>
        <dbReference type="Rhea" id="RHEA-COMP:9697"/>
        <dbReference type="ChEBI" id="CHEBI:30616"/>
        <dbReference type="ChEBI" id="CHEBI:32551"/>
        <dbReference type="ChEBI" id="CHEBI:33019"/>
        <dbReference type="ChEBI" id="CHEBI:78442"/>
        <dbReference type="ChEBI" id="CHEBI:78529"/>
        <dbReference type="ChEBI" id="CHEBI:456215"/>
        <dbReference type="EC" id="6.1.1.6"/>
    </reaction>
</comment>
<dbReference type="PROSITE" id="PS50862">
    <property type="entry name" value="AA_TRNA_LIGASE_II"/>
    <property type="match status" value="1"/>
</dbReference>
<keyword evidence="3 11" id="KW-0436">Ligase</keyword>
<dbReference type="InterPro" id="IPR006195">
    <property type="entry name" value="aa-tRNA-synth_II"/>
</dbReference>
<evidence type="ECO:0000256" key="7">
    <source>
        <dbReference type="ARBA" id="ARBA00022917"/>
    </source>
</evidence>
<dbReference type="NCBIfam" id="NF001756">
    <property type="entry name" value="PRK00484.1"/>
    <property type="match status" value="1"/>
</dbReference>
<evidence type="ECO:0000256" key="1">
    <source>
        <dbReference type="ARBA" id="ARBA00008226"/>
    </source>
</evidence>
<comment type="caution">
    <text evidence="11">The sequence shown here is derived from an EMBL/GenBank/DDBJ whole genome shotgun (WGS) entry which is preliminary data.</text>
</comment>
<dbReference type="SUPFAM" id="SSF55681">
    <property type="entry name" value="Class II aaRS and biotin synthetases"/>
    <property type="match status" value="1"/>
</dbReference>
<protein>
    <recommendedName>
        <fullName evidence="2">lysine--tRNA ligase</fullName>
        <ecNumber evidence="2">6.1.1.6</ecNumber>
    </recommendedName>
</protein>
<proteinExistence type="inferred from homology"/>
<dbReference type="HAMAP" id="MF_00252">
    <property type="entry name" value="Lys_tRNA_synth_class2"/>
    <property type="match status" value="1"/>
</dbReference>
<evidence type="ECO:0000256" key="8">
    <source>
        <dbReference type="ARBA" id="ARBA00023146"/>
    </source>
</evidence>
<dbReference type="PRINTS" id="PR00982">
    <property type="entry name" value="TRNASYNTHLYS"/>
</dbReference>
<dbReference type="InterPro" id="IPR045864">
    <property type="entry name" value="aa-tRNA-synth_II/BPL/LPL"/>
</dbReference>
<evidence type="ECO:0000259" key="10">
    <source>
        <dbReference type="PROSITE" id="PS50862"/>
    </source>
</evidence>
<feature type="domain" description="Aminoacyl-transfer RNA synthetases class-II family profile" evidence="10">
    <location>
        <begin position="230"/>
        <end position="541"/>
    </location>
</feature>
<evidence type="ECO:0000256" key="2">
    <source>
        <dbReference type="ARBA" id="ARBA00013166"/>
    </source>
</evidence>
<dbReference type="PANTHER" id="PTHR42918:SF15">
    <property type="entry name" value="LYSINE--TRNA LIGASE, CHLOROPLASTIC_MITOCHONDRIAL"/>
    <property type="match status" value="1"/>
</dbReference>
<evidence type="ECO:0000256" key="3">
    <source>
        <dbReference type="ARBA" id="ARBA00022598"/>
    </source>
</evidence>
<evidence type="ECO:0000256" key="4">
    <source>
        <dbReference type="ARBA" id="ARBA00022723"/>
    </source>
</evidence>
<dbReference type="GO" id="GO:0000049">
    <property type="term" value="F:tRNA binding"/>
    <property type="evidence" value="ECO:0007669"/>
    <property type="project" value="TreeGrafter"/>
</dbReference>
<keyword evidence="6" id="KW-0067">ATP-binding</keyword>
<comment type="similarity">
    <text evidence="1">Belongs to the class-II aminoacyl-tRNA synthetase family.</text>
</comment>
<dbReference type="InterPro" id="IPR018149">
    <property type="entry name" value="Lys-tRNA-synth_II_C"/>
</dbReference>
<dbReference type="CDD" id="cd00775">
    <property type="entry name" value="LysRS_core"/>
    <property type="match status" value="1"/>
</dbReference>
<dbReference type="InterPro" id="IPR004365">
    <property type="entry name" value="NA-bd_OB_tRNA"/>
</dbReference>
<dbReference type="Gene3D" id="3.30.930.10">
    <property type="entry name" value="Bira Bifunctional Protein, Domain 2"/>
    <property type="match status" value="1"/>
</dbReference>
<dbReference type="Pfam" id="PF01336">
    <property type="entry name" value="tRNA_anti-codon"/>
    <property type="match status" value="1"/>
</dbReference>
<dbReference type="EC" id="6.1.1.6" evidence="2"/>
<evidence type="ECO:0000256" key="9">
    <source>
        <dbReference type="ARBA" id="ARBA00048573"/>
    </source>
</evidence>
<dbReference type="InterPro" id="IPR002313">
    <property type="entry name" value="Lys-tRNA-ligase_II"/>
</dbReference>
<dbReference type="GO" id="GO:0006430">
    <property type="term" value="P:lysyl-tRNA aminoacylation"/>
    <property type="evidence" value="ECO:0007669"/>
    <property type="project" value="InterPro"/>
</dbReference>
<dbReference type="Pfam" id="PF00152">
    <property type="entry name" value="tRNA-synt_2"/>
    <property type="match status" value="1"/>
</dbReference>
<dbReference type="SUPFAM" id="SSF50249">
    <property type="entry name" value="Nucleic acid-binding proteins"/>
    <property type="match status" value="1"/>
</dbReference>
<name>A0A1J5SP36_9ZZZZ</name>
<dbReference type="AlphaFoldDB" id="A0A1J5SP36"/>
<evidence type="ECO:0000256" key="6">
    <source>
        <dbReference type="ARBA" id="ARBA00022840"/>
    </source>
</evidence>
<dbReference type="CDD" id="cd04322">
    <property type="entry name" value="LysRS_N"/>
    <property type="match status" value="1"/>
</dbReference>
<keyword evidence="4" id="KW-0479">Metal-binding</keyword>
<keyword evidence="5" id="KW-0547">Nucleotide-binding</keyword>
<dbReference type="GO" id="GO:0005829">
    <property type="term" value="C:cytosol"/>
    <property type="evidence" value="ECO:0007669"/>
    <property type="project" value="TreeGrafter"/>
</dbReference>
<dbReference type="InterPro" id="IPR012340">
    <property type="entry name" value="NA-bd_OB-fold"/>
</dbReference>
<dbReference type="InterPro" id="IPR004364">
    <property type="entry name" value="Aa-tRNA-synt_II"/>
</dbReference>
<sequence>MVGTRNRRVSTNASPGQSRLASVAASEIVRVDFGAQGISICPGPEASSGWAIHVMSDIPTDISHDQNAVRRQKLTDLRAAGFDPFRAVCQQTHFSAEATKAYVDGQDYTVPVSVAGRLVTIRDMGKSQFVKILDQQGLIQLYVKKDLVGDEAYVAFKKLDLGDIIGVSGTLFKTKTGEITVRIERYTLVSKALRPLPEKWHGLTDAEQVYRQRYLDLIVNEESRKRLIQRAKIVSAVRRFLEDRSFIEVETPVLQSIAGGAAAKPFVTHHNALGCDFFLRISLELYLKRMLVGGYDRVFEIGRNFRNEGLSRRHNPEFTMLEVYQAYSDHRGMMTLIKDMLTTLCRDVLGTTKIKHAASGQDIDFGGTWREVKYKDLIIEATGDADWFRRSKAEKIAKVEAMGVPVNPAWEDFEITNEIFSKRIEPTLIQPTFVLNLPKELCPLAKISQEDPDTLDVFELTIGGMEIAPAYSEQNDPDVQRTMFEAQAGEEIQNVDQDFLTALEHGMPPAGGMGVGIDRLCILLTGAESIRDVILFPQLRPDTKA</sequence>